<comment type="cofactor">
    <cofactor evidence="1">
        <name>FMN</name>
        <dbReference type="ChEBI" id="CHEBI:58210"/>
    </cofactor>
</comment>
<evidence type="ECO:0000313" key="8">
    <source>
        <dbReference type="Proteomes" id="UP000799429"/>
    </source>
</evidence>
<keyword evidence="8" id="KW-1185">Reference proteome</keyword>
<evidence type="ECO:0000256" key="2">
    <source>
        <dbReference type="ARBA" id="ARBA00022630"/>
    </source>
</evidence>
<dbReference type="InterPro" id="IPR044152">
    <property type="entry name" value="YqjM-like"/>
</dbReference>
<gene>
    <name evidence="7" type="ORF">M501DRAFT_937310</name>
</gene>
<dbReference type="EMBL" id="MU006099">
    <property type="protein sequence ID" value="KAF2837529.1"/>
    <property type="molecule type" value="Genomic_DNA"/>
</dbReference>
<evidence type="ECO:0000256" key="4">
    <source>
        <dbReference type="ARBA" id="ARBA00022857"/>
    </source>
</evidence>
<dbReference type="InterPro" id="IPR001155">
    <property type="entry name" value="OxRdtase_FMN_N"/>
</dbReference>
<evidence type="ECO:0000313" key="7">
    <source>
        <dbReference type="EMBL" id="KAF2837529.1"/>
    </source>
</evidence>
<dbReference type="Proteomes" id="UP000799429">
    <property type="component" value="Unassembled WGS sequence"/>
</dbReference>
<organism evidence="7 8">
    <name type="scientific">Patellaria atrata CBS 101060</name>
    <dbReference type="NCBI Taxonomy" id="1346257"/>
    <lineage>
        <taxon>Eukaryota</taxon>
        <taxon>Fungi</taxon>
        <taxon>Dikarya</taxon>
        <taxon>Ascomycota</taxon>
        <taxon>Pezizomycotina</taxon>
        <taxon>Dothideomycetes</taxon>
        <taxon>Dothideomycetes incertae sedis</taxon>
        <taxon>Patellariales</taxon>
        <taxon>Patellariaceae</taxon>
        <taxon>Patellaria</taxon>
    </lineage>
</organism>
<dbReference type="CDD" id="cd02932">
    <property type="entry name" value="OYE_YqiM_FMN"/>
    <property type="match status" value="1"/>
</dbReference>
<evidence type="ECO:0000256" key="5">
    <source>
        <dbReference type="ARBA" id="ARBA00023002"/>
    </source>
</evidence>
<evidence type="ECO:0000259" key="6">
    <source>
        <dbReference type="Pfam" id="PF00724"/>
    </source>
</evidence>
<reference evidence="7" key="1">
    <citation type="journal article" date="2020" name="Stud. Mycol.">
        <title>101 Dothideomycetes genomes: a test case for predicting lifestyles and emergence of pathogens.</title>
        <authorList>
            <person name="Haridas S."/>
            <person name="Albert R."/>
            <person name="Binder M."/>
            <person name="Bloem J."/>
            <person name="Labutti K."/>
            <person name="Salamov A."/>
            <person name="Andreopoulos B."/>
            <person name="Baker S."/>
            <person name="Barry K."/>
            <person name="Bills G."/>
            <person name="Bluhm B."/>
            <person name="Cannon C."/>
            <person name="Castanera R."/>
            <person name="Culley D."/>
            <person name="Daum C."/>
            <person name="Ezra D."/>
            <person name="Gonzalez J."/>
            <person name="Henrissat B."/>
            <person name="Kuo A."/>
            <person name="Liang C."/>
            <person name="Lipzen A."/>
            <person name="Lutzoni F."/>
            <person name="Magnuson J."/>
            <person name="Mondo S."/>
            <person name="Nolan M."/>
            <person name="Ohm R."/>
            <person name="Pangilinan J."/>
            <person name="Park H.-J."/>
            <person name="Ramirez L."/>
            <person name="Alfaro M."/>
            <person name="Sun H."/>
            <person name="Tritt A."/>
            <person name="Yoshinaga Y."/>
            <person name="Zwiers L.-H."/>
            <person name="Turgeon B."/>
            <person name="Goodwin S."/>
            <person name="Spatafora J."/>
            <person name="Crous P."/>
            <person name="Grigoriev I."/>
        </authorList>
    </citation>
    <scope>NUCLEOTIDE SEQUENCE</scope>
    <source>
        <strain evidence="7">CBS 101060</strain>
    </source>
</reference>
<dbReference type="PANTHER" id="PTHR43303:SF4">
    <property type="entry name" value="NADPH DEHYDROGENASE C23G7.10C-RELATED"/>
    <property type="match status" value="1"/>
</dbReference>
<dbReference type="InterPro" id="IPR013785">
    <property type="entry name" value="Aldolase_TIM"/>
</dbReference>
<dbReference type="Pfam" id="PF00724">
    <property type="entry name" value="Oxidored_FMN"/>
    <property type="match status" value="1"/>
</dbReference>
<dbReference type="SUPFAM" id="SSF51395">
    <property type="entry name" value="FMN-linked oxidoreductases"/>
    <property type="match status" value="1"/>
</dbReference>
<dbReference type="OrthoDB" id="72788at2759"/>
<keyword evidence="5" id="KW-0560">Oxidoreductase</keyword>
<comment type="caution">
    <text evidence="7">The sequence shown here is derived from an EMBL/GenBank/DDBJ whole genome shotgun (WGS) entry which is preliminary data.</text>
</comment>
<proteinExistence type="predicted"/>
<name>A0A9P4S7U3_9PEZI</name>
<dbReference type="Gene3D" id="3.20.20.70">
    <property type="entry name" value="Aldolase class I"/>
    <property type="match status" value="1"/>
</dbReference>
<dbReference type="PANTHER" id="PTHR43303">
    <property type="entry name" value="NADPH DEHYDROGENASE C23G7.10C-RELATED"/>
    <property type="match status" value="1"/>
</dbReference>
<accession>A0A9P4S7U3</accession>
<sequence length="435" mass="47416">MAPQKDEHPHHALECDTQPDNQLINRAAPGVSFFTPYQEMPAGKAFEPGKDDKQIPKLFQPLKIRGMTMQNRIMLSPLCQYSAEDGHHTSWHFAHLGGILQRGPGLTMVEATAVQARGRITPEDSGLWKDSQKAPLKRIVEFAHSQNQNIGIQLGHAGRKASTVAPWLSSGDVAGVELNGWPDDVVAPSAVPYNDKHAQPRAMSADEISEFKTAFNDAVKRALDIGFDVIEIHAAHGYLLHSFLSPATNKRQDQYGGSFDNRVRLLCELIQETRSSVPDTYPLFLRISSTDWLEESELKNDSWTVAQSVELAQRVRDLGVDVLDCSSGGNHPLAHVHSRPGYQVPPARTIAKALASSPSEKTMFVASVGAITSGAQAEAILTGTGGGTGLDVVVVGRAFLKNPFLVWSWAEELGVEVNLPSQIRWGFGGRGPRKS</sequence>
<dbReference type="AlphaFoldDB" id="A0A9P4S7U3"/>
<keyword evidence="2" id="KW-0285">Flavoprotein</keyword>
<evidence type="ECO:0000256" key="1">
    <source>
        <dbReference type="ARBA" id="ARBA00001917"/>
    </source>
</evidence>
<evidence type="ECO:0000256" key="3">
    <source>
        <dbReference type="ARBA" id="ARBA00022643"/>
    </source>
</evidence>
<keyword evidence="3" id="KW-0288">FMN</keyword>
<protein>
    <submittedName>
        <fullName evidence="7">FMN-linked oxidoreductase</fullName>
    </submittedName>
</protein>
<dbReference type="GO" id="GO:0010181">
    <property type="term" value="F:FMN binding"/>
    <property type="evidence" value="ECO:0007669"/>
    <property type="project" value="InterPro"/>
</dbReference>
<feature type="domain" description="NADH:flavin oxidoreductase/NADH oxidase N-terminal" evidence="6">
    <location>
        <begin position="57"/>
        <end position="408"/>
    </location>
</feature>
<dbReference type="GO" id="GO:0050661">
    <property type="term" value="F:NADP binding"/>
    <property type="evidence" value="ECO:0007669"/>
    <property type="project" value="InterPro"/>
</dbReference>
<dbReference type="GO" id="GO:0003959">
    <property type="term" value="F:NADPH dehydrogenase activity"/>
    <property type="evidence" value="ECO:0007669"/>
    <property type="project" value="InterPro"/>
</dbReference>
<keyword evidence="4" id="KW-0521">NADP</keyword>